<dbReference type="InterPro" id="IPR050309">
    <property type="entry name" value="Type-B_Carboxylest/Lipase"/>
</dbReference>
<dbReference type="InterPro" id="IPR002018">
    <property type="entry name" value="CarbesteraseB"/>
</dbReference>
<evidence type="ECO:0000256" key="1">
    <source>
        <dbReference type="SAM" id="MobiDB-lite"/>
    </source>
</evidence>
<reference evidence="3 4" key="1">
    <citation type="submission" date="2018-11" db="EMBL/GenBank/DDBJ databases">
        <title>Genome sequence of Saitozyma podzolica DSM 27192.</title>
        <authorList>
            <person name="Aliyu H."/>
            <person name="Gorte O."/>
            <person name="Ochsenreither K."/>
        </authorList>
    </citation>
    <scope>NUCLEOTIDE SEQUENCE [LARGE SCALE GENOMIC DNA]</scope>
    <source>
        <strain evidence="3 4">DSM 27192</strain>
    </source>
</reference>
<evidence type="ECO:0000313" key="3">
    <source>
        <dbReference type="EMBL" id="RSH92324.1"/>
    </source>
</evidence>
<feature type="compositionally biased region" description="Low complexity" evidence="1">
    <location>
        <begin position="24"/>
        <end position="43"/>
    </location>
</feature>
<name>A0A427YMJ4_9TREE</name>
<gene>
    <name evidence="3" type="ORF">EHS25_008739</name>
</gene>
<dbReference type="PANTHER" id="PTHR11559">
    <property type="entry name" value="CARBOXYLESTERASE"/>
    <property type="match status" value="1"/>
</dbReference>
<dbReference type="InterPro" id="IPR019819">
    <property type="entry name" value="Carboxylesterase_B_CS"/>
</dbReference>
<dbReference type="InterPro" id="IPR029058">
    <property type="entry name" value="AB_hydrolase_fold"/>
</dbReference>
<feature type="domain" description="Carboxylesterase type B" evidence="2">
    <location>
        <begin position="50"/>
        <end position="559"/>
    </location>
</feature>
<dbReference type="STRING" id="1890683.A0A427YMJ4"/>
<proteinExistence type="predicted"/>
<dbReference type="AlphaFoldDB" id="A0A427YMJ4"/>
<evidence type="ECO:0000259" key="2">
    <source>
        <dbReference type="Pfam" id="PF00135"/>
    </source>
</evidence>
<evidence type="ECO:0000313" key="4">
    <source>
        <dbReference type="Proteomes" id="UP000279259"/>
    </source>
</evidence>
<comment type="caution">
    <text evidence="3">The sequence shown here is derived from an EMBL/GenBank/DDBJ whole genome shotgun (WGS) entry which is preliminary data.</text>
</comment>
<dbReference type="EMBL" id="RSCD01000006">
    <property type="protein sequence ID" value="RSH92324.1"/>
    <property type="molecule type" value="Genomic_DNA"/>
</dbReference>
<keyword evidence="4" id="KW-1185">Reference proteome</keyword>
<feature type="region of interest" description="Disordered" evidence="1">
    <location>
        <begin position="21"/>
        <end position="43"/>
    </location>
</feature>
<dbReference type="OrthoDB" id="408631at2759"/>
<sequence>MMLPLLALLPLALASPLFPRQNATSSNSTSPGSPSGSGSPSVTIIPEGRDVYTGIPFAAPPVGDLRFTAPQAPTWNTTSFSATKPPPACLQNPNGTLAGSYGISEDCLYLNVYTPAGANASTAYLPVMVWVYGGGFTSGSSSYYNATFLMLEGISTGRPFIFVSLNYRLGIFGWGSGAEIAQNNAANLGLRDVTKGLQWVQENIWAFGGNPSEASGVTVFGQSAGAISISLLYLQPNLNLFSRAIMESGAQSVSPIGPTATTWQTAYNAVVSAANCSVTNTTAAGNQSTFDCLKALPAQQLLAAQLKVQGMLQFAGFIFGKSPSIDGDLIPDSPHTLLANGQFAQKPYISGNVKDEGTTFVPTAVSSEAQLGLFVNVLEPIAPDNATLAQLLQLYPNDPTVGSPFGTGNETFGLSPVFKQAAAIVGDGTFQSSRRWFLQSTASNFPDLATWSYFWNVSGPGTPAYEGVPHASEVLYVFGAPQAPGYGNYTASDKVLSSAIGNYWINFAVYGDPSPANSPVNLTSWPQYGYSSGSKNLLDFSTGNISVITDDYREQQIAFFSSNPTQFNLRRGDSS</sequence>
<dbReference type="PROSITE" id="PS00941">
    <property type="entry name" value="CARBOXYLESTERASE_B_2"/>
    <property type="match status" value="1"/>
</dbReference>
<dbReference type="SUPFAM" id="SSF53474">
    <property type="entry name" value="alpha/beta-Hydrolases"/>
    <property type="match status" value="1"/>
</dbReference>
<protein>
    <recommendedName>
        <fullName evidence="2">Carboxylesterase type B domain-containing protein</fullName>
    </recommendedName>
</protein>
<dbReference type="Pfam" id="PF00135">
    <property type="entry name" value="COesterase"/>
    <property type="match status" value="1"/>
</dbReference>
<dbReference type="Gene3D" id="3.40.50.1820">
    <property type="entry name" value="alpha/beta hydrolase"/>
    <property type="match status" value="1"/>
</dbReference>
<accession>A0A427YMJ4</accession>
<organism evidence="3 4">
    <name type="scientific">Saitozyma podzolica</name>
    <dbReference type="NCBI Taxonomy" id="1890683"/>
    <lineage>
        <taxon>Eukaryota</taxon>
        <taxon>Fungi</taxon>
        <taxon>Dikarya</taxon>
        <taxon>Basidiomycota</taxon>
        <taxon>Agaricomycotina</taxon>
        <taxon>Tremellomycetes</taxon>
        <taxon>Tremellales</taxon>
        <taxon>Trimorphomycetaceae</taxon>
        <taxon>Saitozyma</taxon>
    </lineage>
</organism>
<dbReference type="Proteomes" id="UP000279259">
    <property type="component" value="Unassembled WGS sequence"/>
</dbReference>